<comment type="similarity">
    <text evidence="1">Belongs to the GST superfamily.</text>
</comment>
<feature type="compositionally biased region" description="Basic and acidic residues" evidence="2">
    <location>
        <begin position="16"/>
        <end position="25"/>
    </location>
</feature>
<accession>A0AAV1IJU3</accession>
<dbReference type="InterPro" id="IPR036249">
    <property type="entry name" value="Thioredoxin-like_sf"/>
</dbReference>
<dbReference type="GO" id="GO:0016034">
    <property type="term" value="F:maleylacetoacetate isomerase activity"/>
    <property type="evidence" value="ECO:0007669"/>
    <property type="project" value="TreeGrafter"/>
</dbReference>
<dbReference type="Pfam" id="PF02798">
    <property type="entry name" value="GST_N"/>
    <property type="match status" value="1"/>
</dbReference>
<dbReference type="PANTHER" id="PTHR42673">
    <property type="entry name" value="MALEYLACETOACETATE ISOMERASE"/>
    <property type="match status" value="1"/>
</dbReference>
<evidence type="ECO:0000313" key="6">
    <source>
        <dbReference type="Proteomes" id="UP001314263"/>
    </source>
</evidence>
<dbReference type="GO" id="GO:0006749">
    <property type="term" value="P:glutathione metabolic process"/>
    <property type="evidence" value="ECO:0007669"/>
    <property type="project" value="TreeGrafter"/>
</dbReference>
<feature type="domain" description="GST N-terminal" evidence="3">
    <location>
        <begin position="1"/>
        <end position="68"/>
    </location>
</feature>
<dbReference type="InterPro" id="IPR036282">
    <property type="entry name" value="Glutathione-S-Trfase_C_sf"/>
</dbReference>
<dbReference type="SUPFAM" id="SSF52833">
    <property type="entry name" value="Thioredoxin-like"/>
    <property type="match status" value="1"/>
</dbReference>
<dbReference type="PROSITE" id="PS50405">
    <property type="entry name" value="GST_CTER"/>
    <property type="match status" value="1"/>
</dbReference>
<comment type="caution">
    <text evidence="5">The sequence shown here is derived from an EMBL/GenBank/DDBJ whole genome shotgun (WGS) entry which is preliminary data.</text>
</comment>
<feature type="region of interest" description="Disordered" evidence="2">
    <location>
        <begin position="182"/>
        <end position="201"/>
    </location>
</feature>
<keyword evidence="6" id="KW-1185">Reference proteome</keyword>
<sequence>MPESLPVPDSLLSQRKQSEGEYRDEHKAPEFMALNARGQMPALVDGDVIVCESLAALLYLEIAYPEHPLLPSGSRERALVYQRMLESSNLQEKAVAVISLKQRSDPKPDPADMQRAMEALQAELKLWDNHTKDGFVAGSEFTLADTATGPIVLAFQRYGASFKDYPKLARYDETLRARSAFHKTSPPQWKKSPNPDWLSDF</sequence>
<feature type="region of interest" description="Disordered" evidence="2">
    <location>
        <begin position="1"/>
        <end position="25"/>
    </location>
</feature>
<feature type="domain" description="GST C-terminal" evidence="4">
    <location>
        <begin position="73"/>
        <end position="197"/>
    </location>
</feature>
<dbReference type="InterPro" id="IPR004045">
    <property type="entry name" value="Glutathione_S-Trfase_N"/>
</dbReference>
<dbReference type="Proteomes" id="UP001314263">
    <property type="component" value="Unassembled WGS sequence"/>
</dbReference>
<dbReference type="GO" id="GO:0006559">
    <property type="term" value="P:L-phenylalanine catabolic process"/>
    <property type="evidence" value="ECO:0007669"/>
    <property type="project" value="TreeGrafter"/>
</dbReference>
<dbReference type="Gene3D" id="1.20.1050.10">
    <property type="match status" value="1"/>
</dbReference>
<dbReference type="InterPro" id="IPR004046">
    <property type="entry name" value="GST_C"/>
</dbReference>
<dbReference type="PANTHER" id="PTHR42673:SF4">
    <property type="entry name" value="MALEYLACETOACETATE ISOMERASE"/>
    <property type="match status" value="1"/>
</dbReference>
<reference evidence="5 6" key="1">
    <citation type="submission" date="2023-10" db="EMBL/GenBank/DDBJ databases">
        <authorList>
            <person name="Maclean D."/>
            <person name="Macfadyen A."/>
        </authorList>
    </citation>
    <scope>NUCLEOTIDE SEQUENCE [LARGE SCALE GENOMIC DNA]</scope>
</reference>
<evidence type="ECO:0000256" key="2">
    <source>
        <dbReference type="SAM" id="MobiDB-lite"/>
    </source>
</evidence>
<dbReference type="Gene3D" id="3.40.30.10">
    <property type="entry name" value="Glutaredoxin"/>
    <property type="match status" value="1"/>
</dbReference>
<dbReference type="SUPFAM" id="SSF47616">
    <property type="entry name" value="GST C-terminal domain-like"/>
    <property type="match status" value="1"/>
</dbReference>
<name>A0AAV1IJU3_9CHLO</name>
<evidence type="ECO:0008006" key="7">
    <source>
        <dbReference type="Google" id="ProtNLM"/>
    </source>
</evidence>
<evidence type="ECO:0000256" key="1">
    <source>
        <dbReference type="RuleBase" id="RU003494"/>
    </source>
</evidence>
<evidence type="ECO:0000259" key="4">
    <source>
        <dbReference type="PROSITE" id="PS50405"/>
    </source>
</evidence>
<dbReference type="Pfam" id="PF00043">
    <property type="entry name" value="GST_C"/>
    <property type="match status" value="1"/>
</dbReference>
<dbReference type="EMBL" id="CAUYUE010000017">
    <property type="protein sequence ID" value="CAK0787606.1"/>
    <property type="molecule type" value="Genomic_DNA"/>
</dbReference>
<protein>
    <recommendedName>
        <fullName evidence="7">Glutathione S-transferase</fullName>
    </recommendedName>
</protein>
<evidence type="ECO:0000259" key="3">
    <source>
        <dbReference type="PROSITE" id="PS50404"/>
    </source>
</evidence>
<dbReference type="SFLD" id="SFLDG00358">
    <property type="entry name" value="Main_(cytGST)"/>
    <property type="match status" value="1"/>
</dbReference>
<dbReference type="AlphaFoldDB" id="A0AAV1IJU3"/>
<evidence type="ECO:0000313" key="5">
    <source>
        <dbReference type="EMBL" id="CAK0787606.1"/>
    </source>
</evidence>
<dbReference type="GO" id="GO:0004364">
    <property type="term" value="F:glutathione transferase activity"/>
    <property type="evidence" value="ECO:0007669"/>
    <property type="project" value="TreeGrafter"/>
</dbReference>
<dbReference type="InterPro" id="IPR040079">
    <property type="entry name" value="Glutathione_S-Trfase"/>
</dbReference>
<dbReference type="InterPro" id="IPR010987">
    <property type="entry name" value="Glutathione-S-Trfase_C-like"/>
</dbReference>
<dbReference type="PROSITE" id="PS50404">
    <property type="entry name" value="GST_NTER"/>
    <property type="match status" value="1"/>
</dbReference>
<proteinExistence type="inferred from homology"/>
<organism evidence="5 6">
    <name type="scientific">Coccomyxa viridis</name>
    <dbReference type="NCBI Taxonomy" id="1274662"/>
    <lineage>
        <taxon>Eukaryota</taxon>
        <taxon>Viridiplantae</taxon>
        <taxon>Chlorophyta</taxon>
        <taxon>core chlorophytes</taxon>
        <taxon>Trebouxiophyceae</taxon>
        <taxon>Trebouxiophyceae incertae sedis</taxon>
        <taxon>Coccomyxaceae</taxon>
        <taxon>Coccomyxa</taxon>
    </lineage>
</organism>
<gene>
    <name evidence="5" type="ORF">CVIRNUC_010828</name>
</gene>
<dbReference type="SFLD" id="SFLDS00019">
    <property type="entry name" value="Glutathione_Transferase_(cytos"/>
    <property type="match status" value="1"/>
</dbReference>